<evidence type="ECO:0000313" key="2">
    <source>
        <dbReference type="Proteomes" id="UP000826212"/>
    </source>
</evidence>
<gene>
    <name evidence="1" type="ORF">K4L44_11345</name>
</gene>
<dbReference type="EMBL" id="CP081303">
    <property type="protein sequence ID" value="QZE13182.1"/>
    <property type="molecule type" value="Genomic_DNA"/>
</dbReference>
<accession>A0AC61NNH3</accession>
<reference evidence="1" key="1">
    <citation type="submission" date="2021-08" db="EMBL/GenBank/DDBJ databases">
        <title>Novel anaerobic bacterium isolated from sea squirt in East Sea, Republic of Korea.</title>
        <authorList>
            <person name="Nguyen T.H."/>
            <person name="Li Z."/>
            <person name="Lee Y.-J."/>
            <person name="Ko J."/>
            <person name="Kim S.-G."/>
        </authorList>
    </citation>
    <scope>NUCLEOTIDE SEQUENCE</scope>
    <source>
        <strain evidence="1">KCTC 25031</strain>
    </source>
</reference>
<dbReference type="Proteomes" id="UP000826212">
    <property type="component" value="Chromosome"/>
</dbReference>
<keyword evidence="1" id="KW-0378">Hydrolase</keyword>
<evidence type="ECO:0000313" key="1">
    <source>
        <dbReference type="EMBL" id="QZE13182.1"/>
    </source>
</evidence>
<keyword evidence="2" id="KW-1185">Reference proteome</keyword>
<sequence>MKLKKLIPELVDNIISMGYDQAPKEIEGLAMSVIKSGADALIQAESEAGKSTALVMGAIQRLKKPVEEAPRAIIVAATKEKAFELQASFLSLSKRTGLRVFTAFDQGILQYQKDMVYEGLDLLIVTPRRLMELISCTGIPMTKIQTIYVDDFDQMDKSIEIPVLYHLEDMLEKVQYIVTYTNWHESLDIFEERVLKGPRMVTI</sequence>
<keyword evidence="1" id="KW-0067">ATP-binding</keyword>
<keyword evidence="1" id="KW-0347">Helicase</keyword>
<proteinExistence type="predicted"/>
<protein>
    <submittedName>
        <fullName evidence="1">DEAD/DEAH box helicase</fullName>
    </submittedName>
</protein>
<keyword evidence="1" id="KW-0547">Nucleotide-binding</keyword>
<organism evidence="1 2">
    <name type="scientific">Halosquirtibacter laminarini</name>
    <dbReference type="NCBI Taxonomy" id="3374600"/>
    <lineage>
        <taxon>Bacteria</taxon>
        <taxon>Pseudomonadati</taxon>
        <taxon>Bacteroidota</taxon>
        <taxon>Bacteroidia</taxon>
        <taxon>Marinilabiliales</taxon>
        <taxon>Prolixibacteraceae</taxon>
        <taxon>Halosquirtibacter</taxon>
    </lineage>
</organism>
<name>A0AC61NNH3_9BACT</name>